<comment type="caution">
    <text evidence="8">The sequence shown here is derived from an EMBL/GenBank/DDBJ whole genome shotgun (WGS) entry which is preliminary data.</text>
</comment>
<accession>A0A328P9N4</accession>
<dbReference type="GO" id="GO:0008443">
    <property type="term" value="F:phosphofructokinase activity"/>
    <property type="evidence" value="ECO:0007669"/>
    <property type="project" value="TreeGrafter"/>
</dbReference>
<keyword evidence="5" id="KW-0067">ATP-binding</keyword>
<keyword evidence="4 8" id="KW-0418">Kinase</keyword>
<evidence type="ECO:0000313" key="8">
    <source>
        <dbReference type="EMBL" id="RAO77482.1"/>
    </source>
</evidence>
<dbReference type="CDD" id="cd01164">
    <property type="entry name" value="FruK_PfkB_like"/>
    <property type="match status" value="1"/>
</dbReference>
<feature type="domain" description="Carbohydrate kinase PfkB" evidence="7">
    <location>
        <begin position="20"/>
        <end position="288"/>
    </location>
</feature>
<gene>
    <name evidence="8" type="ORF">CA260_06285</name>
</gene>
<dbReference type="Gene3D" id="3.40.1190.20">
    <property type="match status" value="1"/>
</dbReference>
<dbReference type="OrthoDB" id="9801219at2"/>
<dbReference type="InterPro" id="IPR017583">
    <property type="entry name" value="Tagatose/fructose_Pkinase"/>
</dbReference>
<sequence>MITVAGFNTAIDHLFLLDALVPGAVQRALRAELYPGGKGLHVAQTIAALGERVQLVGLTDATHRNLITRRMAERGVLFHGVEIDQPLRTCIAVREREGRFTELLSPGPNVPASTREQLLRTWSRCAEESELLVMSGSLPRGFGADTYALMVRQAAGMGVPCLVDASGDALRHAADSEARLLKPNRDEASDLTGFPVRTLKDAADVARALHAQGIAQPVVTLGAEGAVAFDGCAAWHASITVTHSANTVGSGDCLLAGLAVALKRGEPLDEALGLGVACGAANAMDEETGYVRRECVDALLGQVRVRRLDG</sequence>
<evidence type="ECO:0000256" key="6">
    <source>
        <dbReference type="PIRNR" id="PIRNR000535"/>
    </source>
</evidence>
<dbReference type="EMBL" id="NFZS01000001">
    <property type="protein sequence ID" value="RAO77482.1"/>
    <property type="molecule type" value="Genomic_DNA"/>
</dbReference>
<dbReference type="PANTHER" id="PTHR46566">
    <property type="entry name" value="1-PHOSPHOFRUCTOKINASE-RELATED"/>
    <property type="match status" value="1"/>
</dbReference>
<keyword evidence="9" id="KW-1185">Reference proteome</keyword>
<dbReference type="InterPro" id="IPR002173">
    <property type="entry name" value="Carboh/pur_kinase_PfkB_CS"/>
</dbReference>
<comment type="similarity">
    <text evidence="1 6">Belongs to the carbohydrate kinase PfkB family.</text>
</comment>
<protein>
    <recommendedName>
        <fullName evidence="6">Phosphofructokinase</fullName>
    </recommendedName>
</protein>
<evidence type="ECO:0000313" key="9">
    <source>
        <dbReference type="Proteomes" id="UP000248926"/>
    </source>
</evidence>
<dbReference type="InterPro" id="IPR029056">
    <property type="entry name" value="Ribokinase-like"/>
</dbReference>
<dbReference type="PIRSF" id="PIRSF000535">
    <property type="entry name" value="1PFK/6PFK/LacC"/>
    <property type="match status" value="1"/>
</dbReference>
<keyword evidence="3" id="KW-0547">Nucleotide-binding</keyword>
<dbReference type="PANTHER" id="PTHR46566:SF2">
    <property type="entry name" value="ATP-DEPENDENT 6-PHOSPHOFRUCTOKINASE ISOZYME 2"/>
    <property type="match status" value="1"/>
</dbReference>
<evidence type="ECO:0000256" key="1">
    <source>
        <dbReference type="ARBA" id="ARBA00010688"/>
    </source>
</evidence>
<evidence type="ECO:0000256" key="4">
    <source>
        <dbReference type="ARBA" id="ARBA00022777"/>
    </source>
</evidence>
<reference evidence="8 9" key="1">
    <citation type="journal article" date="2018" name="Genet. Mol. Biol.">
        <title>The genome sequence of Dyella jiangningensis FCAV SCS01 from a lignocellulose-decomposing microbial consortium metagenome reveals potential for biotechnological applications.</title>
        <authorList>
            <person name="Desiderato J.G."/>
            <person name="Alvarenga D.O."/>
            <person name="Constancio M.T.L."/>
            <person name="Alves L.M.C."/>
            <person name="Varani A.M."/>
        </authorList>
    </citation>
    <scope>NUCLEOTIDE SEQUENCE [LARGE SCALE GENOMIC DNA]</scope>
    <source>
        <strain evidence="8 9">FCAV SCS01</strain>
    </source>
</reference>
<proteinExistence type="inferred from homology"/>
<name>A0A328P9N4_9GAMM</name>
<dbReference type="GO" id="GO:0005829">
    <property type="term" value="C:cytosol"/>
    <property type="evidence" value="ECO:0007669"/>
    <property type="project" value="TreeGrafter"/>
</dbReference>
<dbReference type="AlphaFoldDB" id="A0A328P9N4"/>
<dbReference type="Proteomes" id="UP000248926">
    <property type="component" value="Unassembled WGS sequence"/>
</dbReference>
<organism evidence="8 9">
    <name type="scientific">Dyella jiangningensis</name>
    <dbReference type="NCBI Taxonomy" id="1379159"/>
    <lineage>
        <taxon>Bacteria</taxon>
        <taxon>Pseudomonadati</taxon>
        <taxon>Pseudomonadota</taxon>
        <taxon>Gammaproteobacteria</taxon>
        <taxon>Lysobacterales</taxon>
        <taxon>Rhodanobacteraceae</taxon>
        <taxon>Dyella</taxon>
    </lineage>
</organism>
<evidence type="ECO:0000256" key="2">
    <source>
        <dbReference type="ARBA" id="ARBA00022679"/>
    </source>
</evidence>
<dbReference type="NCBIfam" id="TIGR03168">
    <property type="entry name" value="1-PFK"/>
    <property type="match status" value="1"/>
</dbReference>
<evidence type="ECO:0000256" key="3">
    <source>
        <dbReference type="ARBA" id="ARBA00022741"/>
    </source>
</evidence>
<dbReference type="RefSeq" id="WP_111981509.1">
    <property type="nucleotide sequence ID" value="NZ_NFZS01000001.1"/>
</dbReference>
<evidence type="ECO:0000259" key="7">
    <source>
        <dbReference type="Pfam" id="PF00294"/>
    </source>
</evidence>
<dbReference type="SUPFAM" id="SSF53613">
    <property type="entry name" value="Ribokinase-like"/>
    <property type="match status" value="1"/>
</dbReference>
<evidence type="ECO:0000256" key="5">
    <source>
        <dbReference type="ARBA" id="ARBA00022840"/>
    </source>
</evidence>
<dbReference type="GO" id="GO:0005524">
    <property type="term" value="F:ATP binding"/>
    <property type="evidence" value="ECO:0007669"/>
    <property type="project" value="UniProtKB-KW"/>
</dbReference>
<dbReference type="PROSITE" id="PS00584">
    <property type="entry name" value="PFKB_KINASES_2"/>
    <property type="match status" value="1"/>
</dbReference>
<dbReference type="Pfam" id="PF00294">
    <property type="entry name" value="PfkB"/>
    <property type="match status" value="1"/>
</dbReference>
<keyword evidence="2 6" id="KW-0808">Transferase</keyword>
<dbReference type="InterPro" id="IPR011611">
    <property type="entry name" value="PfkB_dom"/>
</dbReference>